<dbReference type="PRINTS" id="PR02011">
    <property type="entry name" value="RCMTNCL1"/>
</dbReference>
<dbReference type="PANTHER" id="PTHR22808:SF1">
    <property type="entry name" value="RNA CYTOSINE-C(5)-METHYLTRANSFERASE NSUN2-RELATED"/>
    <property type="match status" value="1"/>
</dbReference>
<feature type="domain" description="SAM-dependent MTase RsmB/NOP-type" evidence="13">
    <location>
        <begin position="87"/>
        <end position="452"/>
    </location>
</feature>
<dbReference type="EMBL" id="HACG01031522">
    <property type="protein sequence ID" value="CEK78387.1"/>
    <property type="molecule type" value="Transcribed_RNA"/>
</dbReference>
<keyword evidence="5 11" id="KW-0489">Methyltransferase</keyword>
<dbReference type="GO" id="GO:0030488">
    <property type="term" value="P:tRNA methylation"/>
    <property type="evidence" value="ECO:0007669"/>
    <property type="project" value="TreeGrafter"/>
</dbReference>
<feature type="region of interest" description="Disordered" evidence="12">
    <location>
        <begin position="463"/>
        <end position="498"/>
    </location>
</feature>
<protein>
    <recommendedName>
        <fullName evidence="3">tRNA (cytosine(34)-C(5))-methyltransferase</fullName>
        <ecNumber evidence="3">2.1.1.203</ecNumber>
    </recommendedName>
</protein>
<dbReference type="InterPro" id="IPR029063">
    <property type="entry name" value="SAM-dependent_MTases_sf"/>
</dbReference>
<evidence type="ECO:0000256" key="10">
    <source>
        <dbReference type="ARBA" id="ARBA00023242"/>
    </source>
</evidence>
<dbReference type="InterPro" id="IPR018314">
    <property type="entry name" value="RsmB/NOL1/NOP2-like_CS"/>
</dbReference>
<dbReference type="GO" id="GO:0005634">
    <property type="term" value="C:nucleus"/>
    <property type="evidence" value="ECO:0007669"/>
    <property type="project" value="UniProtKB-SubCell"/>
</dbReference>
<reference evidence="14" key="1">
    <citation type="submission" date="2014-12" db="EMBL/GenBank/DDBJ databases">
        <title>Insight into the proteome of Arion vulgaris.</title>
        <authorList>
            <person name="Aradska J."/>
            <person name="Bulat T."/>
            <person name="Smidak R."/>
            <person name="Sarate P."/>
            <person name="Gangsoo J."/>
            <person name="Sialana F."/>
            <person name="Bilban M."/>
            <person name="Lubec G."/>
        </authorList>
    </citation>
    <scope>NUCLEOTIDE SEQUENCE</scope>
    <source>
        <tissue evidence="14">Skin</tissue>
    </source>
</reference>
<keyword evidence="9 11" id="KW-0694">RNA-binding</keyword>
<evidence type="ECO:0000256" key="8">
    <source>
        <dbReference type="ARBA" id="ARBA00022694"/>
    </source>
</evidence>
<dbReference type="PRINTS" id="PR02008">
    <property type="entry name" value="RCMTFAMILY"/>
</dbReference>
<dbReference type="AlphaFoldDB" id="A0A0B7ACK1"/>
<feature type="non-terminal residue" evidence="14">
    <location>
        <position position="828"/>
    </location>
</feature>
<evidence type="ECO:0000256" key="2">
    <source>
        <dbReference type="ARBA" id="ARBA00007494"/>
    </source>
</evidence>
<dbReference type="Pfam" id="PF25378">
    <property type="entry name" value="PUA_NSUN2"/>
    <property type="match status" value="1"/>
</dbReference>
<evidence type="ECO:0000256" key="12">
    <source>
        <dbReference type="SAM" id="MobiDB-lite"/>
    </source>
</evidence>
<feature type="binding site" evidence="11">
    <location>
        <position position="264"/>
    </location>
    <ligand>
        <name>S-adenosyl-L-methionine</name>
        <dbReference type="ChEBI" id="CHEBI:59789"/>
    </ligand>
</feature>
<dbReference type="SUPFAM" id="SSF53335">
    <property type="entry name" value="S-adenosyl-L-methionine-dependent methyltransferases"/>
    <property type="match status" value="1"/>
</dbReference>
<feature type="region of interest" description="Disordered" evidence="12">
    <location>
        <begin position="515"/>
        <end position="542"/>
    </location>
</feature>
<dbReference type="InterPro" id="IPR057285">
    <property type="entry name" value="Pre-PUA_NSUN2"/>
</dbReference>
<gene>
    <name evidence="14" type="primary">ORF109888</name>
</gene>
<dbReference type="InterPro" id="IPR023267">
    <property type="entry name" value="RCMT"/>
</dbReference>
<feature type="binding site" evidence="11">
    <location>
        <position position="237"/>
    </location>
    <ligand>
        <name>S-adenosyl-L-methionine</name>
        <dbReference type="ChEBI" id="CHEBI:59789"/>
    </ligand>
</feature>
<comment type="similarity">
    <text evidence="2 11">Belongs to the class I-like SAM-binding methyltransferase superfamily. RsmB/NOP family.</text>
</comment>
<evidence type="ECO:0000256" key="4">
    <source>
        <dbReference type="ARBA" id="ARBA00022555"/>
    </source>
</evidence>
<comment type="caution">
    <text evidence="11">Lacks conserved residue(s) required for the propagation of feature annotation.</text>
</comment>
<feature type="non-terminal residue" evidence="14">
    <location>
        <position position="1"/>
    </location>
</feature>
<dbReference type="GO" id="GO:0016428">
    <property type="term" value="F:tRNA (cytidine-5-)-methyltransferase activity"/>
    <property type="evidence" value="ECO:0007669"/>
    <property type="project" value="InterPro"/>
</dbReference>
<keyword evidence="7 11" id="KW-0949">S-adenosyl-L-methionine</keyword>
<dbReference type="GO" id="GO:0000049">
    <property type="term" value="F:tRNA binding"/>
    <property type="evidence" value="ECO:0007669"/>
    <property type="project" value="UniProtKB-KW"/>
</dbReference>
<comment type="subcellular location">
    <subcellularLocation>
        <location evidence="1">Nucleus</location>
    </subcellularLocation>
</comment>
<dbReference type="InterPro" id="IPR001678">
    <property type="entry name" value="MeTrfase_RsmB-F_NOP2_dom"/>
</dbReference>
<dbReference type="GO" id="GO:0005737">
    <property type="term" value="C:cytoplasm"/>
    <property type="evidence" value="ECO:0007669"/>
    <property type="project" value="TreeGrafter"/>
</dbReference>
<evidence type="ECO:0000259" key="13">
    <source>
        <dbReference type="PROSITE" id="PS51686"/>
    </source>
</evidence>
<accession>A0A0B7ACK1</accession>
<dbReference type="PROSITE" id="PS51686">
    <property type="entry name" value="SAM_MT_RSMB_NOP"/>
    <property type="match status" value="1"/>
</dbReference>
<feature type="binding site" evidence="11">
    <location>
        <position position="291"/>
    </location>
    <ligand>
        <name>S-adenosyl-L-methionine</name>
        <dbReference type="ChEBI" id="CHEBI:59789"/>
    </ligand>
</feature>
<evidence type="ECO:0000256" key="9">
    <source>
        <dbReference type="ARBA" id="ARBA00022884"/>
    </source>
</evidence>
<sequence length="828" mass="92836">LSPCSYLLIYTSCVLEKVTLLVISWIRLNKDMGRRRKGNNHHGKGKNFNRGGGKVGEGYDLGRRDNELFTKYYKGLGIVLEEEWDEFYGTLQKTLPVTFRITGYKSQSEELLNNINGKFFSNILDVKVDGEEVPPPKQLPWYPNNLGWQLDLTRKTVRSNEHLSRLHDFLVAETECGAISRQEAVSMIPPLVLDIKSHHKILDMCASPGSKTAQLIEYLHGTSPEGQLPSGYVIANDTDNKRCYLMVHQVKRLQSPCCIIVNHDGTSFPKIRANADDRNPVFHQFDRVLCDVPCSGDGTMRKNYDVWNKWHPLQGANLHGLQFKLLRRGCQLLEKSGRVVYSTCSLNPVEDEAVVAEMLRSSEGAMELVDISDMLPGLKFSKGLSDWKVMTKTGEWIANASEIPPSMQTQFKHTIFPPTPEEAEKFHLERCIRILPHQQDTGGFFIAALQKVKHLPASREARLEQEACQSTPEINKDAPAASEINKDAPTSSEIDKDAPAAPEINKDADQQLEEPADLPTPAQGKRKAPNADEGPNSKRTKLHGYKEDPFLFMEDSDPIWPSIRDFFGLAADFPVNQFMFRSLQGKRTLYYVSEAVREITKFNDGRIKFINMGVKAFSRSPSPIVPQCDFRITQEVLGTLLADVTLRKVKVTKSDAIIAISQENPFIGKLGEETQTQLYAMSPGSTVFVFTPSEREPTPNCEVVFCGWRGKNSVRCFGSRCERSHALMLLGEDLKEINKKVEAGKKLKQEAKEQADQGCSNGETISNEGGLKKIDKCSDEMDECNDVCSETKDDIGEDVSIVCSDENKTECNDVCSEIKKDCNDVCSE</sequence>
<dbReference type="PANTHER" id="PTHR22808">
    <property type="entry name" value="NCL1 YEAST -RELATED NOL1/NOP2/FMU SUN DOMAIN-CONTAINING"/>
    <property type="match status" value="1"/>
</dbReference>
<keyword evidence="6 11" id="KW-0808">Transferase</keyword>
<keyword evidence="8" id="KW-0819">tRNA processing</keyword>
<dbReference type="InterPro" id="IPR049560">
    <property type="entry name" value="MeTrfase_RsmB-F_NOP2_cat"/>
</dbReference>
<dbReference type="Gene3D" id="3.40.50.150">
    <property type="entry name" value="Vaccinia Virus protein VP39"/>
    <property type="match status" value="1"/>
</dbReference>
<evidence type="ECO:0000313" key="14">
    <source>
        <dbReference type="EMBL" id="CEK78387.1"/>
    </source>
</evidence>
<dbReference type="PROSITE" id="PS01153">
    <property type="entry name" value="NOL1_NOP2_SUN"/>
    <property type="match status" value="1"/>
</dbReference>
<evidence type="ECO:0000256" key="6">
    <source>
        <dbReference type="ARBA" id="ARBA00022679"/>
    </source>
</evidence>
<evidence type="ECO:0000256" key="5">
    <source>
        <dbReference type="ARBA" id="ARBA00022603"/>
    </source>
</evidence>
<dbReference type="Pfam" id="PF01189">
    <property type="entry name" value="Methyltr_RsmB-F"/>
    <property type="match status" value="1"/>
</dbReference>
<evidence type="ECO:0000256" key="11">
    <source>
        <dbReference type="PROSITE-ProRule" id="PRU01023"/>
    </source>
</evidence>
<dbReference type="InterPro" id="IPR023270">
    <property type="entry name" value="RCMT_NCL1"/>
</dbReference>
<organism evidence="14">
    <name type="scientific">Arion vulgaris</name>
    <dbReference type="NCBI Taxonomy" id="1028688"/>
    <lineage>
        <taxon>Eukaryota</taxon>
        <taxon>Metazoa</taxon>
        <taxon>Spiralia</taxon>
        <taxon>Lophotrochozoa</taxon>
        <taxon>Mollusca</taxon>
        <taxon>Gastropoda</taxon>
        <taxon>Heterobranchia</taxon>
        <taxon>Euthyneura</taxon>
        <taxon>Panpulmonata</taxon>
        <taxon>Eupulmonata</taxon>
        <taxon>Stylommatophora</taxon>
        <taxon>Helicina</taxon>
        <taxon>Arionoidea</taxon>
        <taxon>Arionidae</taxon>
        <taxon>Arion</taxon>
    </lineage>
</organism>
<feature type="active site" description="Nucleophile" evidence="11">
    <location>
        <position position="344"/>
    </location>
</feature>
<dbReference type="EC" id="2.1.1.203" evidence="3"/>
<evidence type="ECO:0000256" key="3">
    <source>
        <dbReference type="ARBA" id="ARBA00012629"/>
    </source>
</evidence>
<evidence type="ECO:0000256" key="1">
    <source>
        <dbReference type="ARBA" id="ARBA00004123"/>
    </source>
</evidence>
<keyword evidence="10" id="KW-0539">Nucleus</keyword>
<keyword evidence="4" id="KW-0820">tRNA-binding</keyword>
<dbReference type="InterPro" id="IPR057286">
    <property type="entry name" value="PUA_NSUN2"/>
</dbReference>
<name>A0A0B7ACK1_9EUPU</name>
<proteinExistence type="inferred from homology"/>
<dbReference type="Pfam" id="PF25376">
    <property type="entry name" value="Pre-PUA_NSUN2"/>
    <property type="match status" value="1"/>
</dbReference>
<evidence type="ECO:0000256" key="7">
    <source>
        <dbReference type="ARBA" id="ARBA00022691"/>
    </source>
</evidence>